<protein>
    <recommendedName>
        <fullName evidence="3">Phage tail tape measure protein, lambda family</fullName>
    </recommendedName>
</protein>
<keyword evidence="2" id="KW-1185">Reference proteome</keyword>
<accession>A0A2C9D3I2</accession>
<evidence type="ECO:0000313" key="1">
    <source>
        <dbReference type="EMBL" id="SON54887.1"/>
    </source>
</evidence>
<proteinExistence type="predicted"/>
<evidence type="ECO:0008006" key="3">
    <source>
        <dbReference type="Google" id="ProtNLM"/>
    </source>
</evidence>
<dbReference type="KEGG" id="hdi:HDIA_1346"/>
<name>A0A2C9D3I2_9HYPH</name>
<sequence length="185" mass="18995">MALEGNDLAEFDQQAGTLRNTLLDLDRISSRFSSSLSRGLASAVVEGRSLDQVMKQLALNLSSNVLNSALQPLTRSLSGVASGLFGAFSGAAASSVVPFATGGVVASPGYFPLGDGRTGLAGEAGAEAILPLTRGPDGRLGVSGEGGRTNVTFQVNTPDAESFRRSEGQITALLARAVSRGRRTL</sequence>
<dbReference type="Proteomes" id="UP000223606">
    <property type="component" value="Chromosome 1"/>
</dbReference>
<reference evidence="2" key="1">
    <citation type="submission" date="2017-09" db="EMBL/GenBank/DDBJ databases">
        <title>Genome sequence of Nannocystis excedens DSM 71.</title>
        <authorList>
            <person name="Blom J."/>
        </authorList>
    </citation>
    <scope>NUCLEOTIDE SEQUENCE [LARGE SCALE GENOMIC DNA]</scope>
    <source>
        <strain evidence="2">type strain: E19</strain>
    </source>
</reference>
<dbReference type="OrthoDB" id="8448547at2"/>
<evidence type="ECO:0000313" key="2">
    <source>
        <dbReference type="Proteomes" id="UP000223606"/>
    </source>
</evidence>
<dbReference type="EMBL" id="LT960614">
    <property type="protein sequence ID" value="SON54887.1"/>
    <property type="molecule type" value="Genomic_DNA"/>
</dbReference>
<gene>
    <name evidence="1" type="ORF">HDIA_1346</name>
</gene>
<organism evidence="1 2">
    <name type="scientific">Hartmannibacter diazotrophicus</name>
    <dbReference type="NCBI Taxonomy" id="1482074"/>
    <lineage>
        <taxon>Bacteria</taxon>
        <taxon>Pseudomonadati</taxon>
        <taxon>Pseudomonadota</taxon>
        <taxon>Alphaproteobacteria</taxon>
        <taxon>Hyphomicrobiales</taxon>
        <taxon>Pleomorphomonadaceae</taxon>
        <taxon>Hartmannibacter</taxon>
    </lineage>
</organism>
<dbReference type="AlphaFoldDB" id="A0A2C9D3I2"/>
<dbReference type="RefSeq" id="WP_099555470.1">
    <property type="nucleotide sequence ID" value="NZ_LT960614.1"/>
</dbReference>